<evidence type="ECO:0000256" key="6">
    <source>
        <dbReference type="SAM" id="Phobius"/>
    </source>
</evidence>
<dbReference type="PROSITE" id="PS00107">
    <property type="entry name" value="PROTEIN_KINASE_ATP"/>
    <property type="match status" value="1"/>
</dbReference>
<dbReference type="InterPro" id="IPR008271">
    <property type="entry name" value="Ser/Thr_kinase_AS"/>
</dbReference>
<evidence type="ECO:0000259" key="7">
    <source>
        <dbReference type="PROSITE" id="PS50011"/>
    </source>
</evidence>
<dbReference type="GO" id="GO:0005524">
    <property type="term" value="F:ATP binding"/>
    <property type="evidence" value="ECO:0007669"/>
    <property type="project" value="UniProtKB-UniRule"/>
</dbReference>
<sequence>MSRQDSVEGRCLLSTATMPDTLHHVPDAPLDVTLPSSRTGVPSELLPSPNALAATRRATVLPRVEWIGERPNMVPIDRERFEELRPLGHGGMGEVVLLQDHDIERKVALKRLAEASGVDHVLRFVEEIRTVGQLDHPNIVPVHDVGVDPQGRYYFVMKHLQGETLESIIARLRAGEPAAHARFPIPVRAQIFLGVLNALAYAHRKGFIHRDLKPANIMVGAYGEVTVMDWGLARRIHSQDTVAHVAEPEAPRDVRKSFFMKTQAGTLVGTPLYMSPEQAQGKHEAVDIRSDTYSLAVLFDEFLYLKHYLEGRESLAEVLQGVEAITPPVQTSRGVQQAPVPSEYVWFLHKGFSKDPAKRYQSADEMMDALRGIMEGRIEVHCERTLLKRALHEALRRVDRYPMHIFAGGAAAAAIVAASLGHLLWRVFAG</sequence>
<keyword evidence="6" id="KW-0472">Membrane</keyword>
<dbReference type="Gene3D" id="3.30.200.20">
    <property type="entry name" value="Phosphorylase Kinase, domain 1"/>
    <property type="match status" value="1"/>
</dbReference>
<comment type="caution">
    <text evidence="8">The sequence shown here is derived from an EMBL/GenBank/DDBJ whole genome shotgun (WGS) entry which is preliminary data.</text>
</comment>
<evidence type="ECO:0000256" key="5">
    <source>
        <dbReference type="PROSITE-ProRule" id="PRU10141"/>
    </source>
</evidence>
<dbReference type="PANTHER" id="PTHR43289:SF6">
    <property type="entry name" value="SERINE_THREONINE-PROTEIN KINASE NEKL-3"/>
    <property type="match status" value="1"/>
</dbReference>
<evidence type="ECO:0000256" key="4">
    <source>
        <dbReference type="ARBA" id="ARBA00022840"/>
    </source>
</evidence>
<dbReference type="EMBL" id="AAMD01000233">
    <property type="protein sequence ID" value="EAU62485.1"/>
    <property type="molecule type" value="Genomic_DNA"/>
</dbReference>
<dbReference type="PROSITE" id="PS00108">
    <property type="entry name" value="PROTEIN_KINASE_ST"/>
    <property type="match status" value="1"/>
</dbReference>
<dbReference type="CDD" id="cd14014">
    <property type="entry name" value="STKc_PknB_like"/>
    <property type="match status" value="1"/>
</dbReference>
<evidence type="ECO:0000313" key="9">
    <source>
        <dbReference type="Proteomes" id="UP000032702"/>
    </source>
</evidence>
<evidence type="ECO:0000256" key="3">
    <source>
        <dbReference type="ARBA" id="ARBA00022777"/>
    </source>
</evidence>
<dbReference type="PANTHER" id="PTHR43289">
    <property type="entry name" value="MITOGEN-ACTIVATED PROTEIN KINASE KINASE KINASE 20-RELATED"/>
    <property type="match status" value="1"/>
</dbReference>
<feature type="transmembrane region" description="Helical" evidence="6">
    <location>
        <begin position="405"/>
        <end position="425"/>
    </location>
</feature>
<evidence type="ECO:0000256" key="1">
    <source>
        <dbReference type="ARBA" id="ARBA00022679"/>
    </source>
</evidence>
<keyword evidence="6" id="KW-0812">Transmembrane</keyword>
<dbReference type="GO" id="GO:0004674">
    <property type="term" value="F:protein serine/threonine kinase activity"/>
    <property type="evidence" value="ECO:0007669"/>
    <property type="project" value="TreeGrafter"/>
</dbReference>
<evidence type="ECO:0000256" key="2">
    <source>
        <dbReference type="ARBA" id="ARBA00022741"/>
    </source>
</evidence>
<dbReference type="InterPro" id="IPR000719">
    <property type="entry name" value="Prot_kinase_dom"/>
</dbReference>
<dbReference type="AlphaFoldDB" id="Q08PS5"/>
<dbReference type="Proteomes" id="UP000032702">
    <property type="component" value="Unassembled WGS sequence"/>
</dbReference>
<dbReference type="SMART" id="SM00220">
    <property type="entry name" value="S_TKc"/>
    <property type="match status" value="1"/>
</dbReference>
<dbReference type="PROSITE" id="PS50011">
    <property type="entry name" value="PROTEIN_KINASE_DOM"/>
    <property type="match status" value="1"/>
</dbReference>
<keyword evidence="6" id="KW-1133">Transmembrane helix</keyword>
<evidence type="ECO:0000313" key="8">
    <source>
        <dbReference type="EMBL" id="EAU62485.1"/>
    </source>
</evidence>
<dbReference type="SUPFAM" id="SSF56112">
    <property type="entry name" value="Protein kinase-like (PK-like)"/>
    <property type="match status" value="1"/>
</dbReference>
<dbReference type="RefSeq" id="WP_002619085.1">
    <property type="nucleotide sequence ID" value="NC_014623.1"/>
</dbReference>
<keyword evidence="1" id="KW-0808">Transferase</keyword>
<keyword evidence="2 5" id="KW-0547">Nucleotide-binding</keyword>
<dbReference type="Gene3D" id="1.10.510.10">
    <property type="entry name" value="Transferase(Phosphotransferase) domain 1"/>
    <property type="match status" value="1"/>
</dbReference>
<dbReference type="InterPro" id="IPR011009">
    <property type="entry name" value="Kinase-like_dom_sf"/>
</dbReference>
<dbReference type="Pfam" id="PF00069">
    <property type="entry name" value="Pkinase"/>
    <property type="match status" value="1"/>
</dbReference>
<keyword evidence="4 5" id="KW-0067">ATP-binding</keyword>
<dbReference type="InterPro" id="IPR017441">
    <property type="entry name" value="Protein_kinase_ATP_BS"/>
</dbReference>
<feature type="binding site" evidence="5">
    <location>
        <position position="110"/>
    </location>
    <ligand>
        <name>ATP</name>
        <dbReference type="ChEBI" id="CHEBI:30616"/>
    </ligand>
</feature>
<feature type="domain" description="Protein kinase" evidence="7">
    <location>
        <begin position="81"/>
        <end position="371"/>
    </location>
</feature>
<reference evidence="8 9" key="1">
    <citation type="submission" date="2006-04" db="EMBL/GenBank/DDBJ databases">
        <authorList>
            <person name="Nierman W.C."/>
        </authorList>
    </citation>
    <scope>NUCLEOTIDE SEQUENCE [LARGE SCALE GENOMIC DNA]</scope>
    <source>
        <strain evidence="8 9">DW4/3-1</strain>
    </source>
</reference>
<protein>
    <submittedName>
        <fullName evidence="8">Serine/threonine kinase Pkn10</fullName>
    </submittedName>
</protein>
<organism evidence="8 9">
    <name type="scientific">Stigmatella aurantiaca (strain DW4/3-1)</name>
    <dbReference type="NCBI Taxonomy" id="378806"/>
    <lineage>
        <taxon>Bacteria</taxon>
        <taxon>Pseudomonadati</taxon>
        <taxon>Myxococcota</taxon>
        <taxon>Myxococcia</taxon>
        <taxon>Myxococcales</taxon>
        <taxon>Cystobacterineae</taxon>
        <taxon>Archangiaceae</taxon>
        <taxon>Stigmatella</taxon>
    </lineage>
</organism>
<proteinExistence type="predicted"/>
<name>Q08PS5_STIAD</name>
<keyword evidence="3 8" id="KW-0418">Kinase</keyword>
<accession>Q08PS5</accession>
<gene>
    <name evidence="8" type="ORF">STIAU_2841</name>
</gene>